<gene>
    <name evidence="3" type="ORF">JZ786_10095</name>
</gene>
<dbReference type="InterPro" id="IPR036866">
    <property type="entry name" value="RibonucZ/Hydroxyglut_hydro"/>
</dbReference>
<feature type="domain" description="Metallo-beta-lactamase" evidence="2">
    <location>
        <begin position="3"/>
        <end position="64"/>
    </location>
</feature>
<evidence type="ECO:0000313" key="4">
    <source>
        <dbReference type="Proteomes" id="UP000663505"/>
    </source>
</evidence>
<evidence type="ECO:0000313" key="3">
    <source>
        <dbReference type="EMBL" id="QSO49795.1"/>
    </source>
</evidence>
<dbReference type="Proteomes" id="UP000663505">
    <property type="component" value="Chromosome"/>
</dbReference>
<protein>
    <recommendedName>
        <fullName evidence="2">Metallo-beta-lactamase domain-containing protein</fullName>
    </recommendedName>
</protein>
<dbReference type="AlphaFoldDB" id="A0A9X7W3N7"/>
<reference evidence="3 4" key="1">
    <citation type="submission" date="2021-02" db="EMBL/GenBank/DDBJ databases">
        <title>Alicyclobacillus curvatus sp. nov. and Alicyclobacillus mengziensis sp. nov., two acidophilic bacteria isolated from acid mine drainage.</title>
        <authorList>
            <person name="Huang Y."/>
        </authorList>
    </citation>
    <scope>NUCLEOTIDE SEQUENCE [LARGE SCALE GENOMIC DNA]</scope>
    <source>
        <strain evidence="3 4">S30H14</strain>
    </source>
</reference>
<dbReference type="KEGG" id="afx:JZ786_10095"/>
<dbReference type="Gene3D" id="3.60.15.10">
    <property type="entry name" value="Ribonuclease Z/Hydroxyacylglutathione hydrolase-like"/>
    <property type="match status" value="1"/>
</dbReference>
<accession>A0A9X7W3N7</accession>
<evidence type="ECO:0000256" key="1">
    <source>
        <dbReference type="SAM" id="MobiDB-lite"/>
    </source>
</evidence>
<name>A0A9X7W3N7_9BACL</name>
<organism evidence="3 4">
    <name type="scientific">Alicyclobacillus mengziensis</name>
    <dbReference type="NCBI Taxonomy" id="2931921"/>
    <lineage>
        <taxon>Bacteria</taxon>
        <taxon>Bacillati</taxon>
        <taxon>Bacillota</taxon>
        <taxon>Bacilli</taxon>
        <taxon>Bacillales</taxon>
        <taxon>Alicyclobacillaceae</taxon>
        <taxon>Alicyclobacillus</taxon>
    </lineage>
</organism>
<proteinExistence type="predicted"/>
<dbReference type="SUPFAM" id="SSF56281">
    <property type="entry name" value="Metallo-hydrolase/oxidoreductase"/>
    <property type="match status" value="1"/>
</dbReference>
<dbReference type="InterPro" id="IPR001279">
    <property type="entry name" value="Metallo-B-lactamas"/>
</dbReference>
<dbReference type="Pfam" id="PF00753">
    <property type="entry name" value="Lactamase_B"/>
    <property type="match status" value="1"/>
</dbReference>
<feature type="region of interest" description="Disordered" evidence="1">
    <location>
        <begin position="65"/>
        <end position="84"/>
    </location>
</feature>
<dbReference type="EMBL" id="CP071182">
    <property type="protein sequence ID" value="QSO49795.1"/>
    <property type="molecule type" value="Genomic_DNA"/>
</dbReference>
<sequence>MLTYGGAHYASDALMYLPEDKVLFVGDLAFIGYHPSMADGNPEQWVTILGRILEPDFDTVVAGHGPVGNRSHVEHNRNSPYGGEQVLGTGSKGRCYRISGTHECGSCRRDKCIGDG</sequence>
<evidence type="ECO:0000259" key="2">
    <source>
        <dbReference type="Pfam" id="PF00753"/>
    </source>
</evidence>
<keyword evidence="4" id="KW-1185">Reference proteome</keyword>